<name>A0ABQ9I9S9_9NEOP</name>
<dbReference type="Proteomes" id="UP001159363">
    <property type="component" value="Chromosome 2"/>
</dbReference>
<reference evidence="1 2" key="1">
    <citation type="submission" date="2023-02" db="EMBL/GenBank/DDBJ databases">
        <title>LHISI_Scaffold_Assembly.</title>
        <authorList>
            <person name="Stuart O.P."/>
            <person name="Cleave R."/>
            <person name="Magrath M.J.L."/>
            <person name="Mikheyev A.S."/>
        </authorList>
    </citation>
    <scope>NUCLEOTIDE SEQUENCE [LARGE SCALE GENOMIC DNA]</scope>
    <source>
        <strain evidence="1">Daus_M_001</strain>
        <tissue evidence="1">Leg muscle</tissue>
    </source>
</reference>
<proteinExistence type="predicted"/>
<evidence type="ECO:0000313" key="1">
    <source>
        <dbReference type="EMBL" id="KAJ8893049.1"/>
    </source>
</evidence>
<comment type="caution">
    <text evidence="1">The sequence shown here is derived from an EMBL/GenBank/DDBJ whole genome shotgun (WGS) entry which is preliminary data.</text>
</comment>
<sequence length="149" mass="17343">MEKLYELASHKKKCFPRRAGTDRGTAAFMLLYWPPVVQDRLIHYIYQGRYPAENAVSMSYYAREIVEENLCLENVFMQACLIYPLSKHLPQYIQNAEVTAEIDMTQAFVALHEKFEMHGDHKKRTQDRSNCCEGNYLNEGAADVLFRTP</sequence>
<dbReference type="EMBL" id="JARBHB010000002">
    <property type="protein sequence ID" value="KAJ8893049.1"/>
    <property type="molecule type" value="Genomic_DNA"/>
</dbReference>
<protein>
    <submittedName>
        <fullName evidence="1">Uncharacterized protein</fullName>
    </submittedName>
</protein>
<organism evidence="1 2">
    <name type="scientific">Dryococelus australis</name>
    <dbReference type="NCBI Taxonomy" id="614101"/>
    <lineage>
        <taxon>Eukaryota</taxon>
        <taxon>Metazoa</taxon>
        <taxon>Ecdysozoa</taxon>
        <taxon>Arthropoda</taxon>
        <taxon>Hexapoda</taxon>
        <taxon>Insecta</taxon>
        <taxon>Pterygota</taxon>
        <taxon>Neoptera</taxon>
        <taxon>Polyneoptera</taxon>
        <taxon>Phasmatodea</taxon>
        <taxon>Verophasmatodea</taxon>
        <taxon>Anareolatae</taxon>
        <taxon>Phasmatidae</taxon>
        <taxon>Eurycanthinae</taxon>
        <taxon>Dryococelus</taxon>
    </lineage>
</organism>
<gene>
    <name evidence="1" type="ORF">PR048_005630</name>
</gene>
<evidence type="ECO:0000313" key="2">
    <source>
        <dbReference type="Proteomes" id="UP001159363"/>
    </source>
</evidence>
<accession>A0ABQ9I9S9</accession>
<keyword evidence="2" id="KW-1185">Reference proteome</keyword>